<keyword evidence="2" id="KW-1185">Reference proteome</keyword>
<evidence type="ECO:0000313" key="1">
    <source>
        <dbReference type="EMBL" id="MBK4738929.1"/>
    </source>
</evidence>
<sequence>MSYWSKNEAAYEQALATVDWNTLPSDLREAALLHFNALYTDKEIQASTSDRMKNAVDAVECAKLLHADPSVWKQGVMFEMPAGTKCTHLTRAHWLGIGDINSDDDLELAAHFSDYVEGKRGLWFTERANIDSNYAQICELADELGLFSFGRMTQESPIIVFNFSLAKPIPVFKPTWVHAFYNWYFDPSPETESERIPYGRARVLQTGELKRKEWWVHKDSLKRDNFKLDDVRVSHRSDTDVTDWIDFREVGDGYFRAVESRIKKLGHL</sequence>
<organism evidence="1 2">
    <name type="scientific">Noviherbaspirillum pedocola</name>
    <dbReference type="NCBI Taxonomy" id="2801341"/>
    <lineage>
        <taxon>Bacteria</taxon>
        <taxon>Pseudomonadati</taxon>
        <taxon>Pseudomonadota</taxon>
        <taxon>Betaproteobacteria</taxon>
        <taxon>Burkholderiales</taxon>
        <taxon>Oxalobacteraceae</taxon>
        <taxon>Noviherbaspirillum</taxon>
    </lineage>
</organism>
<gene>
    <name evidence="1" type="ORF">JJB74_30315</name>
</gene>
<evidence type="ECO:0000313" key="2">
    <source>
        <dbReference type="Proteomes" id="UP000622890"/>
    </source>
</evidence>
<protein>
    <submittedName>
        <fullName evidence="1">Uncharacterized protein</fullName>
    </submittedName>
</protein>
<reference evidence="1" key="1">
    <citation type="submission" date="2021-01" db="EMBL/GenBank/DDBJ databases">
        <title>Genome sequence of strain Noviherbaspirillum sp. DKR-6.</title>
        <authorList>
            <person name="Chaudhary D.K."/>
        </authorList>
    </citation>
    <scope>NUCLEOTIDE SEQUENCE</scope>
    <source>
        <strain evidence="1">DKR-6</strain>
    </source>
</reference>
<dbReference type="AlphaFoldDB" id="A0A934T3H3"/>
<dbReference type="Proteomes" id="UP000622890">
    <property type="component" value="Unassembled WGS sequence"/>
</dbReference>
<name>A0A934T3H3_9BURK</name>
<dbReference type="EMBL" id="JAEPBG010000030">
    <property type="protein sequence ID" value="MBK4738929.1"/>
    <property type="molecule type" value="Genomic_DNA"/>
</dbReference>
<accession>A0A934T3H3</accession>
<proteinExistence type="predicted"/>
<comment type="caution">
    <text evidence="1">The sequence shown here is derived from an EMBL/GenBank/DDBJ whole genome shotgun (WGS) entry which is preliminary data.</text>
</comment>
<dbReference type="RefSeq" id="WP_200598300.1">
    <property type="nucleotide sequence ID" value="NZ_JAEPBG010000030.1"/>
</dbReference>